<keyword evidence="12" id="KW-0496">Mitochondrion</keyword>
<keyword evidence="6 18" id="KW-0493">Microtubule</keyword>
<comment type="subunit">
    <text evidence="16">Oligomer composed of two heavy chains and two light chains. Associates with microtubulin in an ATP-dependent manner. Interacts with KIF5C. Interacts with ODF1. Interacts with LRGUK. Interacts with VDAC2.</text>
</comment>
<feature type="repeat" description="TPR" evidence="17">
    <location>
        <begin position="258"/>
        <end position="291"/>
    </location>
</feature>
<dbReference type="AlphaFoldDB" id="A0A3Q2CNV4"/>
<evidence type="ECO:0000256" key="17">
    <source>
        <dbReference type="PROSITE-ProRule" id="PRU00339"/>
    </source>
</evidence>
<evidence type="ECO:0000256" key="15">
    <source>
        <dbReference type="ARBA" id="ARBA00045520"/>
    </source>
</evidence>
<evidence type="ECO:0000256" key="10">
    <source>
        <dbReference type="ARBA" id="ARBA00022871"/>
    </source>
</evidence>
<keyword evidence="4 18" id="KW-0963">Cytoplasm</keyword>
<dbReference type="SUPFAM" id="SSF48452">
    <property type="entry name" value="TPR-like"/>
    <property type="match status" value="2"/>
</dbReference>
<evidence type="ECO:0000256" key="1">
    <source>
        <dbReference type="ARBA" id="ARBA00004173"/>
    </source>
</evidence>
<dbReference type="Proteomes" id="UP000265020">
    <property type="component" value="Unassembled WGS sequence"/>
</dbReference>
<dbReference type="GeneTree" id="ENSGT00940000167306"/>
<evidence type="ECO:0000256" key="12">
    <source>
        <dbReference type="ARBA" id="ARBA00023128"/>
    </source>
</evidence>
<dbReference type="InterPro" id="IPR011990">
    <property type="entry name" value="TPR-like_helical_dom_sf"/>
</dbReference>
<evidence type="ECO:0000256" key="6">
    <source>
        <dbReference type="ARBA" id="ARBA00022701"/>
    </source>
</evidence>
<comment type="subunit">
    <text evidence="18">Oligomeric complex composed of two heavy chains and two light chains.</text>
</comment>
<evidence type="ECO:0000313" key="21">
    <source>
        <dbReference type="Proteomes" id="UP000265020"/>
    </source>
</evidence>
<dbReference type="GO" id="GO:0005871">
    <property type="term" value="C:kinesin complex"/>
    <property type="evidence" value="ECO:0007669"/>
    <property type="project" value="UniProtKB-UniRule"/>
</dbReference>
<dbReference type="Ensembl" id="ENSCVAT00000003694.1">
    <property type="protein sequence ID" value="ENSCVAP00000007206.1"/>
    <property type="gene ID" value="ENSCVAG00000008881.1"/>
</dbReference>
<evidence type="ECO:0000313" key="20">
    <source>
        <dbReference type="Ensembl" id="ENSCVAP00000007206.1"/>
    </source>
</evidence>
<keyword evidence="11 19" id="KW-0175">Coiled coil</keyword>
<dbReference type="GO" id="GO:0007283">
    <property type="term" value="P:spermatogenesis"/>
    <property type="evidence" value="ECO:0007669"/>
    <property type="project" value="UniProtKB-KW"/>
</dbReference>
<proteinExistence type="inferred from homology"/>
<keyword evidence="10" id="KW-0744">Spermatogenesis</keyword>
<evidence type="ECO:0000256" key="7">
    <source>
        <dbReference type="ARBA" id="ARBA00022737"/>
    </source>
</evidence>
<accession>A0A3Q2CNV4</accession>
<dbReference type="PRINTS" id="PR00381">
    <property type="entry name" value="KINESINLIGHT"/>
</dbReference>
<feature type="coiled-coil region" evidence="19">
    <location>
        <begin position="72"/>
        <end position="134"/>
    </location>
</feature>
<evidence type="ECO:0000256" key="11">
    <source>
        <dbReference type="ARBA" id="ARBA00023054"/>
    </source>
</evidence>
<evidence type="ECO:0000256" key="5">
    <source>
        <dbReference type="ARBA" id="ARBA00022553"/>
    </source>
</evidence>
<dbReference type="GO" id="GO:0007018">
    <property type="term" value="P:microtubule-based movement"/>
    <property type="evidence" value="ECO:0007669"/>
    <property type="project" value="TreeGrafter"/>
</dbReference>
<comment type="subcellular location">
    <subcellularLocation>
        <location evidence="2 18">Cytoplasm</location>
        <location evidence="2 18">Cytoskeleton</location>
    </subcellularLocation>
    <subcellularLocation>
        <location evidence="1">Mitochondrion</location>
    </subcellularLocation>
</comment>
<evidence type="ECO:0000256" key="19">
    <source>
        <dbReference type="SAM" id="Coils"/>
    </source>
</evidence>
<evidence type="ECO:0000256" key="14">
    <source>
        <dbReference type="ARBA" id="ARBA00023212"/>
    </source>
</evidence>
<reference evidence="20" key="2">
    <citation type="submission" date="2025-09" db="UniProtKB">
        <authorList>
            <consortium name="Ensembl"/>
        </authorList>
    </citation>
    <scope>IDENTIFICATION</scope>
</reference>
<keyword evidence="21" id="KW-1185">Reference proteome</keyword>
<comment type="function">
    <text evidence="15">Kinesin is a microtubule-associated force-producing protein that may play a role in organelle transport. Plays a role during spermiogenesis in the development of the sperm tail midpiece and in the normal function of spermatozoa. May play a role in the formation of the mitochondrial sheath formation in the developing spermatid midpiece.</text>
</comment>
<dbReference type="GO" id="GO:0030154">
    <property type="term" value="P:cell differentiation"/>
    <property type="evidence" value="ECO:0007669"/>
    <property type="project" value="UniProtKB-KW"/>
</dbReference>
<keyword evidence="9 17" id="KW-0802">TPR repeat</keyword>
<protein>
    <recommendedName>
        <fullName evidence="18">Kinesin light chain</fullName>
    </recommendedName>
</protein>
<evidence type="ECO:0000256" key="3">
    <source>
        <dbReference type="ARBA" id="ARBA00009622"/>
    </source>
</evidence>
<keyword evidence="5" id="KW-0597">Phosphoprotein</keyword>
<evidence type="ECO:0000256" key="2">
    <source>
        <dbReference type="ARBA" id="ARBA00004245"/>
    </source>
</evidence>
<evidence type="ECO:0000256" key="9">
    <source>
        <dbReference type="ARBA" id="ARBA00022803"/>
    </source>
</evidence>
<dbReference type="GO" id="GO:0005874">
    <property type="term" value="C:microtubule"/>
    <property type="evidence" value="ECO:0007669"/>
    <property type="project" value="UniProtKB-UniRule"/>
</dbReference>
<evidence type="ECO:0000256" key="18">
    <source>
        <dbReference type="RuleBase" id="RU367020"/>
    </source>
</evidence>
<organism evidence="20 21">
    <name type="scientific">Cyprinodon variegatus</name>
    <name type="common">Sheepshead minnow</name>
    <dbReference type="NCBI Taxonomy" id="28743"/>
    <lineage>
        <taxon>Eukaryota</taxon>
        <taxon>Metazoa</taxon>
        <taxon>Chordata</taxon>
        <taxon>Craniata</taxon>
        <taxon>Vertebrata</taxon>
        <taxon>Euteleostomi</taxon>
        <taxon>Actinopterygii</taxon>
        <taxon>Neopterygii</taxon>
        <taxon>Teleostei</taxon>
        <taxon>Neoteleostei</taxon>
        <taxon>Acanthomorphata</taxon>
        <taxon>Ovalentaria</taxon>
        <taxon>Atherinomorphae</taxon>
        <taxon>Cyprinodontiformes</taxon>
        <taxon>Cyprinodontidae</taxon>
        <taxon>Cyprinodon</taxon>
    </lineage>
</organism>
<sequence length="474" mass="53471">MLSAEDILSSTQQVIAGLEALRGENRSLLENLQGAMESKLESESGCVELEKTSIIRKSLERIELGLSEAQVMMALSAHLGSLEAEKQKLRAQVRRLVQENQWLRDELASAQQRLQDKEQEVVTLEEQNKHLQFMSSIRRYDQDEPPLVRRTCLQITVSAAAAAQQGGYEIPARLRTLHNLVIQYASQGRYEVAVPLCKQALEDLEKSSGHTHPDVATMLNILALVYRDQNKYKEAANLLNDALAIREKTLGMDHPAVAATLNNLAVLYGKRGKYKEAEPLCKRALEIREKVLGTDHPDVAKQLNNLALLCQNQGKYQEVEQYYERALHIYQSKLGPDDANVAKTKNNLASCYLKQGKYRQAEALYKEILTRAHEKEFGSVEEGLKRSSSFTKLRESIRRSSEKLVRKLKGVGVEEMTPRNAGMKRANSLNVLNVGTRENLDGTQVIISLIQTKIFYFLFFSVTDYIKNANTPQI</sequence>
<evidence type="ECO:0000256" key="4">
    <source>
        <dbReference type="ARBA" id="ARBA00022490"/>
    </source>
</evidence>
<dbReference type="Pfam" id="PF13374">
    <property type="entry name" value="TPR_10"/>
    <property type="match status" value="1"/>
</dbReference>
<dbReference type="GO" id="GO:0019894">
    <property type="term" value="F:kinesin binding"/>
    <property type="evidence" value="ECO:0007669"/>
    <property type="project" value="TreeGrafter"/>
</dbReference>
<dbReference type="PROSITE" id="PS50005">
    <property type="entry name" value="TPR"/>
    <property type="match status" value="2"/>
</dbReference>
<dbReference type="Gene3D" id="1.25.40.10">
    <property type="entry name" value="Tetratricopeptide repeat domain"/>
    <property type="match status" value="1"/>
</dbReference>
<feature type="repeat" description="TPR" evidence="17">
    <location>
        <begin position="216"/>
        <end position="249"/>
    </location>
</feature>
<dbReference type="PANTHER" id="PTHR45783">
    <property type="entry name" value="KINESIN LIGHT CHAIN"/>
    <property type="match status" value="1"/>
</dbReference>
<comment type="function">
    <text evidence="18">Kinesin is a microtubule-associated force-producing protein that play a role in organelle transport.</text>
</comment>
<dbReference type="InterPro" id="IPR019734">
    <property type="entry name" value="TPR_rpt"/>
</dbReference>
<evidence type="ECO:0000256" key="16">
    <source>
        <dbReference type="ARBA" id="ARBA00046448"/>
    </source>
</evidence>
<dbReference type="SMART" id="SM00028">
    <property type="entry name" value="TPR"/>
    <property type="match status" value="5"/>
</dbReference>
<keyword evidence="14 18" id="KW-0206">Cytoskeleton</keyword>
<evidence type="ECO:0000256" key="8">
    <source>
        <dbReference type="ARBA" id="ARBA00022782"/>
    </source>
</evidence>
<keyword evidence="8" id="KW-0221">Differentiation</keyword>
<keyword evidence="13 18" id="KW-0505">Motor protein</keyword>
<dbReference type="PANTHER" id="PTHR45783:SF1">
    <property type="entry name" value="KINESIN LIGHT CHAIN 3"/>
    <property type="match status" value="1"/>
</dbReference>
<dbReference type="FunFam" id="1.25.40.10:FF:000003">
    <property type="entry name" value="kinesin light chain isoform X1"/>
    <property type="match status" value="1"/>
</dbReference>
<dbReference type="GO" id="GO:0005739">
    <property type="term" value="C:mitochondrion"/>
    <property type="evidence" value="ECO:0007669"/>
    <property type="project" value="UniProtKB-SubCell"/>
</dbReference>
<dbReference type="InterPro" id="IPR002151">
    <property type="entry name" value="Kinesin_light"/>
</dbReference>
<name>A0A3Q2CNV4_CYPVA</name>
<dbReference type="Pfam" id="PF13424">
    <property type="entry name" value="TPR_12"/>
    <property type="match status" value="2"/>
</dbReference>
<comment type="similarity">
    <text evidence="3 18">Belongs to the kinesin light chain family.</text>
</comment>
<keyword evidence="7" id="KW-0677">Repeat</keyword>
<reference evidence="20" key="1">
    <citation type="submission" date="2025-08" db="UniProtKB">
        <authorList>
            <consortium name="Ensembl"/>
        </authorList>
    </citation>
    <scope>IDENTIFICATION</scope>
</reference>
<evidence type="ECO:0000256" key="13">
    <source>
        <dbReference type="ARBA" id="ARBA00023175"/>
    </source>
</evidence>